<feature type="region of interest" description="Disordered" evidence="6">
    <location>
        <begin position="175"/>
        <end position="208"/>
    </location>
</feature>
<evidence type="ECO:0000313" key="8">
    <source>
        <dbReference type="EMBL" id="EDW62685.1"/>
    </source>
</evidence>
<dbReference type="HOGENOM" id="CLU_284455_0_0_1"/>
<evidence type="ECO:0000256" key="4">
    <source>
        <dbReference type="ARBA" id="ARBA00023212"/>
    </source>
</evidence>
<proteinExistence type="inferred from homology"/>
<sequence>MSEDPRNEAVLQNVEKLVKCLAGAGFTTSERRSLMQYAVHKIRNHRFLSTNSHQVRRSIDNMVERFHYEGMLNQAEAVRHLSTLIMNHESWREHYEVDVQYSLLDFLLHMTHEPIQTMRRNRNRMHERLLAIKDALKTAPDTDEAEELPQPNLAETNIDWVALLSKDFITLPSESYGSDSSLSDWTDETSSEESSQYEEPQDSKTSLDQKNMAEVYAKSQNYPSGTNTFVPLPQPTAGRPRKVFRITQPMSISFSGIQTRPNWCTLPKLPALQPPQKQMPYIYSIFDANHLARTIHAHWWRQDIKIHTLTPTNDACANFAIAHVQHLNRHVRGLLRHSLPNTVTETCLLREIIFMFFEPANCCFFEVQPEQRTQMQIKVRPNVSICSVSSGILKITLEDEVLPAMRAMHQLRQLIKELTLPTSYVPSTGTLECFAVGLRDLIQPIVQRLLAFERRLLDKAAGKPESNLTLIYFIRHMNDEFQQLQQLQLLASDAVVQAPAHLRSAYLLTQLYKHTRVHVPHQKMATALLLITLKRYCDISDNWWRHAQLADCCDEYIVEFCREDWVAAGQGIRERCLPPDADASHQAILDELQGCAFYKLLITYALESGETQDLLASIGLLGDLVNTSQQLGPLHSDLTKQLFNELQSFGNSGVHPVGRRRASVQELARLELKQHDEQLLKNTGKLGNTEIMGLFTQHIRRAHDQQIHMEQTTPPVQLLDIIEALEQCTTLKLPQLLPRALGRVLRQRCDLANVYVMRWYREELQLGDHVRFLRHILMLEADYLMYPFYTSLFRQIESGQRWARSSQLTTELYDILDAHYPSMACELYVELISQSHSQSSKVYEALDAIGMVYIMPPALSRIITEKHMAYYNNIWRLMLKVKWAAWKLENMHFIRREPKDVYGPLDLLGLTVRRLEMLRFWLIYLINSLHTHLCTHVMQAIGGQFDEQLKKIGTIRELAKLHHEYLMCLANHCLLTEDFEEFCTALEQIFHLVFVLDMEWNSCGNYLNASHALSLDLSFEYDDLSLEKTTNSHSDINECTKAMEYLALNQVGEIEGTYIRCHQMLGSILTALVYKHDYKFLNSLEVAINSSLPC</sequence>
<dbReference type="GO" id="GO:0000930">
    <property type="term" value="C:gamma-tubulin complex"/>
    <property type="evidence" value="ECO:0007669"/>
    <property type="project" value="TreeGrafter"/>
</dbReference>
<dbReference type="GO" id="GO:0051011">
    <property type="term" value="F:microtubule minus-end binding"/>
    <property type="evidence" value="ECO:0007669"/>
    <property type="project" value="TreeGrafter"/>
</dbReference>
<keyword evidence="2 5" id="KW-0963">Cytoplasm</keyword>
<dbReference type="GO" id="GO:0000278">
    <property type="term" value="P:mitotic cell cycle"/>
    <property type="evidence" value="ECO:0007669"/>
    <property type="project" value="TreeGrafter"/>
</dbReference>
<feature type="compositionally biased region" description="Acidic residues" evidence="6">
    <location>
        <begin position="185"/>
        <end position="200"/>
    </location>
</feature>
<keyword evidence="3 5" id="KW-0493">Microtubule</keyword>
<gene>
    <name evidence="8" type="primary">Dvir\GJ16964</name>
    <name evidence="8" type="ORF">Dvir_GJ16964</name>
</gene>
<feature type="compositionally biased region" description="Low complexity" evidence="6">
    <location>
        <begin position="175"/>
        <end position="184"/>
    </location>
</feature>
<dbReference type="AlphaFoldDB" id="B4M7B8"/>
<reference evidence="8 9" key="1">
    <citation type="journal article" date="2007" name="Nature">
        <title>Evolution of genes and genomes on the Drosophila phylogeny.</title>
        <authorList>
            <consortium name="Drosophila 12 Genomes Consortium"/>
            <person name="Clark A.G."/>
            <person name="Eisen M.B."/>
            <person name="Smith D.R."/>
            <person name="Bergman C.M."/>
            <person name="Oliver B."/>
            <person name="Markow T.A."/>
            <person name="Kaufman T.C."/>
            <person name="Kellis M."/>
            <person name="Gelbart W."/>
            <person name="Iyer V.N."/>
            <person name="Pollard D.A."/>
            <person name="Sackton T.B."/>
            <person name="Larracuente A.M."/>
            <person name="Singh N.D."/>
            <person name="Abad J.P."/>
            <person name="Abt D.N."/>
            <person name="Adryan B."/>
            <person name="Aguade M."/>
            <person name="Akashi H."/>
            <person name="Anderson W.W."/>
            <person name="Aquadro C.F."/>
            <person name="Ardell D.H."/>
            <person name="Arguello R."/>
            <person name="Artieri C.G."/>
            <person name="Barbash D.A."/>
            <person name="Barker D."/>
            <person name="Barsanti P."/>
            <person name="Batterham P."/>
            <person name="Batzoglou S."/>
            <person name="Begun D."/>
            <person name="Bhutkar A."/>
            <person name="Blanco E."/>
            <person name="Bosak S.A."/>
            <person name="Bradley R.K."/>
            <person name="Brand A.D."/>
            <person name="Brent M.R."/>
            <person name="Brooks A.N."/>
            <person name="Brown R.H."/>
            <person name="Butlin R.K."/>
            <person name="Caggese C."/>
            <person name="Calvi B.R."/>
            <person name="Bernardo de Carvalho A."/>
            <person name="Caspi A."/>
            <person name="Castrezana S."/>
            <person name="Celniker S.E."/>
            <person name="Chang J.L."/>
            <person name="Chapple C."/>
            <person name="Chatterji S."/>
            <person name="Chinwalla A."/>
            <person name="Civetta A."/>
            <person name="Clifton S.W."/>
            <person name="Comeron J.M."/>
            <person name="Costello J.C."/>
            <person name="Coyne J.A."/>
            <person name="Daub J."/>
            <person name="David R.G."/>
            <person name="Delcher A.L."/>
            <person name="Delehaunty K."/>
            <person name="Do C.B."/>
            <person name="Ebling H."/>
            <person name="Edwards K."/>
            <person name="Eickbush T."/>
            <person name="Evans J.D."/>
            <person name="Filipski A."/>
            <person name="Findeiss S."/>
            <person name="Freyhult E."/>
            <person name="Fulton L."/>
            <person name="Fulton R."/>
            <person name="Garcia A.C."/>
            <person name="Gardiner A."/>
            <person name="Garfield D.A."/>
            <person name="Garvin B.E."/>
            <person name="Gibson G."/>
            <person name="Gilbert D."/>
            <person name="Gnerre S."/>
            <person name="Godfrey J."/>
            <person name="Good R."/>
            <person name="Gotea V."/>
            <person name="Gravely B."/>
            <person name="Greenberg A.J."/>
            <person name="Griffiths-Jones S."/>
            <person name="Gross S."/>
            <person name="Guigo R."/>
            <person name="Gustafson E.A."/>
            <person name="Haerty W."/>
            <person name="Hahn M.W."/>
            <person name="Halligan D.L."/>
            <person name="Halpern A.L."/>
            <person name="Halter G.M."/>
            <person name="Han M.V."/>
            <person name="Heger A."/>
            <person name="Hillier L."/>
            <person name="Hinrichs A.S."/>
            <person name="Holmes I."/>
            <person name="Hoskins R.A."/>
            <person name="Hubisz M.J."/>
            <person name="Hultmark D."/>
            <person name="Huntley M.A."/>
            <person name="Jaffe D.B."/>
            <person name="Jagadeeshan S."/>
            <person name="Jeck W.R."/>
            <person name="Johnson J."/>
            <person name="Jones C.D."/>
            <person name="Jordan W.C."/>
            <person name="Karpen G.H."/>
            <person name="Kataoka E."/>
            <person name="Keightley P.D."/>
            <person name="Kheradpour P."/>
            <person name="Kirkness E.F."/>
            <person name="Koerich L.B."/>
            <person name="Kristiansen K."/>
            <person name="Kudrna D."/>
            <person name="Kulathinal R.J."/>
            <person name="Kumar S."/>
            <person name="Kwok R."/>
            <person name="Lander E."/>
            <person name="Langley C.H."/>
            <person name="Lapoint R."/>
            <person name="Lazzaro B.P."/>
            <person name="Lee S.J."/>
            <person name="Levesque L."/>
            <person name="Li R."/>
            <person name="Lin C.F."/>
            <person name="Lin M.F."/>
            <person name="Lindblad-Toh K."/>
            <person name="Llopart A."/>
            <person name="Long M."/>
            <person name="Low L."/>
            <person name="Lozovsky E."/>
            <person name="Lu J."/>
            <person name="Luo M."/>
            <person name="Machado C.A."/>
            <person name="Makalowski W."/>
            <person name="Marzo M."/>
            <person name="Matsuda M."/>
            <person name="Matzkin L."/>
            <person name="McAllister B."/>
            <person name="McBride C.S."/>
            <person name="McKernan B."/>
            <person name="McKernan K."/>
            <person name="Mendez-Lago M."/>
            <person name="Minx P."/>
            <person name="Mollenhauer M.U."/>
            <person name="Montooth K."/>
            <person name="Mount S.M."/>
            <person name="Mu X."/>
            <person name="Myers E."/>
            <person name="Negre B."/>
            <person name="Newfeld S."/>
            <person name="Nielsen R."/>
            <person name="Noor M.A."/>
            <person name="O'Grady P."/>
            <person name="Pachter L."/>
            <person name="Papaceit M."/>
            <person name="Parisi M.J."/>
            <person name="Parisi M."/>
            <person name="Parts L."/>
            <person name="Pedersen J.S."/>
            <person name="Pesole G."/>
            <person name="Phillippy A.M."/>
            <person name="Ponting C.P."/>
            <person name="Pop M."/>
            <person name="Porcelli D."/>
            <person name="Powell J.R."/>
            <person name="Prohaska S."/>
            <person name="Pruitt K."/>
            <person name="Puig M."/>
            <person name="Quesneville H."/>
            <person name="Ram K.R."/>
            <person name="Rand D."/>
            <person name="Rasmussen M.D."/>
            <person name="Reed L.K."/>
            <person name="Reenan R."/>
            <person name="Reily A."/>
            <person name="Remington K.A."/>
            <person name="Rieger T.T."/>
            <person name="Ritchie M.G."/>
            <person name="Robin C."/>
            <person name="Rogers Y.H."/>
            <person name="Rohde C."/>
            <person name="Rozas J."/>
            <person name="Rubenfield M.J."/>
            <person name="Ruiz A."/>
            <person name="Russo S."/>
            <person name="Salzberg S.L."/>
            <person name="Sanchez-Gracia A."/>
            <person name="Saranga D.J."/>
            <person name="Sato H."/>
            <person name="Schaeffer S.W."/>
            <person name="Schatz M.C."/>
            <person name="Schlenke T."/>
            <person name="Schwartz R."/>
            <person name="Segarra C."/>
            <person name="Singh R.S."/>
            <person name="Sirot L."/>
            <person name="Sirota M."/>
            <person name="Sisneros N.B."/>
            <person name="Smith C.D."/>
            <person name="Smith T.F."/>
            <person name="Spieth J."/>
            <person name="Stage D.E."/>
            <person name="Stark A."/>
            <person name="Stephan W."/>
            <person name="Strausberg R.L."/>
            <person name="Strempel S."/>
            <person name="Sturgill D."/>
            <person name="Sutton G."/>
            <person name="Sutton G.G."/>
            <person name="Tao W."/>
            <person name="Teichmann S."/>
            <person name="Tobari Y.N."/>
            <person name="Tomimura Y."/>
            <person name="Tsolas J.M."/>
            <person name="Valente V.L."/>
            <person name="Venter E."/>
            <person name="Venter J.C."/>
            <person name="Vicario S."/>
            <person name="Vieira F.G."/>
            <person name="Vilella A.J."/>
            <person name="Villasante A."/>
            <person name="Walenz B."/>
            <person name="Wang J."/>
            <person name="Wasserman M."/>
            <person name="Watts T."/>
            <person name="Wilson D."/>
            <person name="Wilson R.K."/>
            <person name="Wing R.A."/>
            <person name="Wolfner M.F."/>
            <person name="Wong A."/>
            <person name="Wong G.K."/>
            <person name="Wu C.I."/>
            <person name="Wu G."/>
            <person name="Yamamoto D."/>
            <person name="Yang H.P."/>
            <person name="Yang S.P."/>
            <person name="Yorke J.A."/>
            <person name="Yoshida K."/>
            <person name="Zdobnov E."/>
            <person name="Zhang P."/>
            <person name="Zhang Y."/>
            <person name="Zimin A.V."/>
            <person name="Baldwin J."/>
            <person name="Abdouelleil A."/>
            <person name="Abdulkadir J."/>
            <person name="Abebe A."/>
            <person name="Abera B."/>
            <person name="Abreu J."/>
            <person name="Acer S.C."/>
            <person name="Aftuck L."/>
            <person name="Alexander A."/>
            <person name="An P."/>
            <person name="Anderson E."/>
            <person name="Anderson S."/>
            <person name="Arachi H."/>
            <person name="Azer M."/>
            <person name="Bachantsang P."/>
            <person name="Barry A."/>
            <person name="Bayul T."/>
            <person name="Berlin A."/>
            <person name="Bessette D."/>
            <person name="Bloom T."/>
            <person name="Blye J."/>
            <person name="Boguslavskiy L."/>
            <person name="Bonnet C."/>
            <person name="Boukhgalter B."/>
            <person name="Bourzgui I."/>
            <person name="Brown A."/>
            <person name="Cahill P."/>
            <person name="Channer S."/>
            <person name="Cheshatsang Y."/>
            <person name="Chuda L."/>
            <person name="Citroen M."/>
            <person name="Collymore A."/>
            <person name="Cooke P."/>
            <person name="Costello M."/>
            <person name="D'Aco K."/>
            <person name="Daza R."/>
            <person name="De Haan G."/>
            <person name="DeGray S."/>
            <person name="DeMaso C."/>
            <person name="Dhargay N."/>
            <person name="Dooley K."/>
            <person name="Dooley E."/>
            <person name="Doricent M."/>
            <person name="Dorje P."/>
            <person name="Dorjee K."/>
            <person name="Dupes A."/>
            <person name="Elong R."/>
            <person name="Falk J."/>
            <person name="Farina A."/>
            <person name="Faro S."/>
            <person name="Ferguson D."/>
            <person name="Fisher S."/>
            <person name="Foley C.D."/>
            <person name="Franke A."/>
            <person name="Friedrich D."/>
            <person name="Gadbois L."/>
            <person name="Gearin G."/>
            <person name="Gearin C.R."/>
            <person name="Giannoukos G."/>
            <person name="Goode T."/>
            <person name="Graham J."/>
            <person name="Grandbois E."/>
            <person name="Grewal S."/>
            <person name="Gyaltsen K."/>
            <person name="Hafez N."/>
            <person name="Hagos B."/>
            <person name="Hall J."/>
            <person name="Henson C."/>
            <person name="Hollinger A."/>
            <person name="Honan T."/>
            <person name="Huard M.D."/>
            <person name="Hughes L."/>
            <person name="Hurhula B."/>
            <person name="Husby M.E."/>
            <person name="Kamat A."/>
            <person name="Kanga B."/>
            <person name="Kashin S."/>
            <person name="Khazanovich D."/>
            <person name="Kisner P."/>
            <person name="Lance K."/>
            <person name="Lara M."/>
            <person name="Lee W."/>
            <person name="Lennon N."/>
            <person name="Letendre F."/>
            <person name="LeVine R."/>
            <person name="Lipovsky A."/>
            <person name="Liu X."/>
            <person name="Liu J."/>
            <person name="Liu S."/>
            <person name="Lokyitsang T."/>
            <person name="Lokyitsang Y."/>
            <person name="Lubonja R."/>
            <person name="Lui A."/>
            <person name="MacDonald P."/>
            <person name="Magnisalis V."/>
            <person name="Maru K."/>
            <person name="Matthews C."/>
            <person name="McCusker W."/>
            <person name="McDonough S."/>
            <person name="Mehta T."/>
            <person name="Meldrim J."/>
            <person name="Meneus L."/>
            <person name="Mihai O."/>
            <person name="Mihalev A."/>
            <person name="Mihova T."/>
            <person name="Mittelman R."/>
            <person name="Mlenga V."/>
            <person name="Montmayeur A."/>
            <person name="Mulrain L."/>
            <person name="Navidi A."/>
            <person name="Naylor J."/>
            <person name="Negash T."/>
            <person name="Nguyen T."/>
            <person name="Nguyen N."/>
            <person name="Nicol R."/>
            <person name="Norbu C."/>
            <person name="Norbu N."/>
            <person name="Novod N."/>
            <person name="O'Neill B."/>
            <person name="Osman S."/>
            <person name="Markiewicz E."/>
            <person name="Oyono O.L."/>
            <person name="Patti C."/>
            <person name="Phunkhang P."/>
            <person name="Pierre F."/>
            <person name="Priest M."/>
            <person name="Raghuraman S."/>
            <person name="Rege F."/>
            <person name="Reyes R."/>
            <person name="Rise C."/>
            <person name="Rogov P."/>
            <person name="Ross K."/>
            <person name="Ryan E."/>
            <person name="Settipalli S."/>
            <person name="Shea T."/>
            <person name="Sherpa N."/>
            <person name="Shi L."/>
            <person name="Shih D."/>
            <person name="Sparrow T."/>
            <person name="Spaulding J."/>
            <person name="Stalker J."/>
            <person name="Stange-Thomann N."/>
            <person name="Stavropoulos S."/>
            <person name="Stone C."/>
            <person name="Strader C."/>
            <person name="Tesfaye S."/>
            <person name="Thomson T."/>
            <person name="Thoulutsang Y."/>
            <person name="Thoulutsang D."/>
            <person name="Topham K."/>
            <person name="Topping I."/>
            <person name="Tsamla T."/>
            <person name="Vassiliev H."/>
            <person name="Vo A."/>
            <person name="Wangchuk T."/>
            <person name="Wangdi T."/>
            <person name="Weiand M."/>
            <person name="Wilkinson J."/>
            <person name="Wilson A."/>
            <person name="Yadav S."/>
            <person name="Young G."/>
            <person name="Yu Q."/>
            <person name="Zembek L."/>
            <person name="Zhong D."/>
            <person name="Zimmer A."/>
            <person name="Zwirko Z."/>
            <person name="Jaffe D.B."/>
            <person name="Alvarez P."/>
            <person name="Brockman W."/>
            <person name="Butler J."/>
            <person name="Chin C."/>
            <person name="Gnerre S."/>
            <person name="Grabherr M."/>
            <person name="Kleber M."/>
            <person name="Mauceli E."/>
            <person name="MacCallum I."/>
        </authorList>
    </citation>
    <scope>NUCLEOTIDE SEQUENCE [LARGE SCALE GENOMIC DNA]</scope>
    <source>
        <strain evidence="9">Tucson 15010-1051.87</strain>
    </source>
</reference>
<dbReference type="CDD" id="cd22572">
    <property type="entry name" value="GCP5_NTD"/>
    <property type="match status" value="1"/>
</dbReference>
<dbReference type="GO" id="GO:0031122">
    <property type="term" value="P:cytoplasmic microtubule organization"/>
    <property type="evidence" value="ECO:0007669"/>
    <property type="project" value="TreeGrafter"/>
</dbReference>
<dbReference type="Proteomes" id="UP000008792">
    <property type="component" value="Unassembled WGS sequence"/>
</dbReference>
<dbReference type="GO" id="GO:0007020">
    <property type="term" value="P:microtubule nucleation"/>
    <property type="evidence" value="ECO:0007669"/>
    <property type="project" value="InterPro"/>
</dbReference>
<evidence type="ECO:0000313" key="9">
    <source>
        <dbReference type="Proteomes" id="UP000008792"/>
    </source>
</evidence>
<dbReference type="InterPro" id="IPR042241">
    <property type="entry name" value="GCP_C_sf"/>
</dbReference>
<keyword evidence="4 5" id="KW-0206">Cytoskeleton</keyword>
<dbReference type="Gene3D" id="1.20.120.1900">
    <property type="entry name" value="Gamma-tubulin complex, C-terminal domain"/>
    <property type="match status" value="1"/>
</dbReference>
<keyword evidence="9" id="KW-1185">Reference proteome</keyword>
<evidence type="ECO:0000256" key="5">
    <source>
        <dbReference type="RuleBase" id="RU363050"/>
    </source>
</evidence>
<dbReference type="eggNOG" id="KOG4344">
    <property type="taxonomic scope" value="Eukaryota"/>
</dbReference>
<dbReference type="OrthoDB" id="66546at2759"/>
<dbReference type="PhylomeDB" id="B4M7B8"/>
<comment type="subcellular location">
    <subcellularLocation>
        <location evidence="5">Cytoplasm</location>
        <location evidence="5">Cytoskeleton</location>
        <location evidence="5">Microtubule organizing center</location>
    </subcellularLocation>
</comment>
<evidence type="ECO:0000256" key="6">
    <source>
        <dbReference type="SAM" id="MobiDB-lite"/>
    </source>
</evidence>
<evidence type="ECO:0000256" key="1">
    <source>
        <dbReference type="ARBA" id="ARBA00010337"/>
    </source>
</evidence>
<evidence type="ECO:0000256" key="2">
    <source>
        <dbReference type="ARBA" id="ARBA00022490"/>
    </source>
</evidence>
<dbReference type="EMBL" id="CH940653">
    <property type="protein sequence ID" value="EDW62685.1"/>
    <property type="molecule type" value="Genomic_DNA"/>
</dbReference>
<dbReference type="InterPro" id="IPR059169">
    <property type="entry name" value="GCP5_N_ext"/>
</dbReference>
<dbReference type="PANTHER" id="PTHR19302">
    <property type="entry name" value="GAMMA TUBULIN COMPLEX PROTEIN"/>
    <property type="match status" value="1"/>
</dbReference>
<comment type="similarity">
    <text evidence="1 5">Belongs to the TUBGCP family.</text>
</comment>
<dbReference type="GO" id="GO:0005874">
    <property type="term" value="C:microtubule"/>
    <property type="evidence" value="ECO:0007669"/>
    <property type="project" value="UniProtKB-KW"/>
</dbReference>
<name>B4M7B8_DROVI</name>
<dbReference type="GO" id="GO:0000922">
    <property type="term" value="C:spindle pole"/>
    <property type="evidence" value="ECO:0007669"/>
    <property type="project" value="InterPro"/>
</dbReference>
<evidence type="ECO:0000256" key="3">
    <source>
        <dbReference type="ARBA" id="ARBA00022701"/>
    </source>
</evidence>
<dbReference type="InParanoid" id="B4M7B8"/>
<feature type="domain" description="Gamma tubulin complex component C-terminal" evidence="7">
    <location>
        <begin position="766"/>
        <end position="1088"/>
    </location>
</feature>
<dbReference type="GO" id="GO:0051225">
    <property type="term" value="P:spindle assembly"/>
    <property type="evidence" value="ECO:0007669"/>
    <property type="project" value="TreeGrafter"/>
</dbReference>
<dbReference type="KEGG" id="dvi:6633847"/>
<organism evidence="8 9">
    <name type="scientific">Drosophila virilis</name>
    <name type="common">Fruit fly</name>
    <dbReference type="NCBI Taxonomy" id="7244"/>
    <lineage>
        <taxon>Eukaryota</taxon>
        <taxon>Metazoa</taxon>
        <taxon>Ecdysozoa</taxon>
        <taxon>Arthropoda</taxon>
        <taxon>Hexapoda</taxon>
        <taxon>Insecta</taxon>
        <taxon>Pterygota</taxon>
        <taxon>Neoptera</taxon>
        <taxon>Endopterygota</taxon>
        <taxon>Diptera</taxon>
        <taxon>Brachycera</taxon>
        <taxon>Muscomorpha</taxon>
        <taxon>Ephydroidea</taxon>
        <taxon>Drosophilidae</taxon>
        <taxon>Drosophila</taxon>
    </lineage>
</organism>
<dbReference type="FunCoup" id="B4M7B8">
    <property type="interactions" value="369"/>
</dbReference>
<dbReference type="InterPro" id="IPR040457">
    <property type="entry name" value="GCP_C"/>
</dbReference>
<dbReference type="OMA" id="RTNQFEV"/>
<evidence type="ECO:0000259" key="7">
    <source>
        <dbReference type="Pfam" id="PF04130"/>
    </source>
</evidence>
<dbReference type="GO" id="GO:0043015">
    <property type="term" value="F:gamma-tubulin binding"/>
    <property type="evidence" value="ECO:0007669"/>
    <property type="project" value="InterPro"/>
</dbReference>
<dbReference type="PANTHER" id="PTHR19302:SF33">
    <property type="entry name" value="GAMMA-TUBULIN COMPLEX COMPONENT 5"/>
    <property type="match status" value="1"/>
</dbReference>
<protein>
    <recommendedName>
        <fullName evidence="5">Gamma-tubulin complex component</fullName>
    </recommendedName>
</protein>
<dbReference type="STRING" id="7244.B4M7B8"/>
<dbReference type="GO" id="GO:0051321">
    <property type="term" value="P:meiotic cell cycle"/>
    <property type="evidence" value="ECO:0007669"/>
    <property type="project" value="TreeGrafter"/>
</dbReference>
<dbReference type="Pfam" id="PF04130">
    <property type="entry name" value="GCP_C_terminal"/>
    <property type="match status" value="1"/>
</dbReference>
<accession>B4M7B8</accession>
<dbReference type="InterPro" id="IPR007259">
    <property type="entry name" value="GCP"/>
</dbReference>